<evidence type="ECO:0000256" key="4">
    <source>
        <dbReference type="ARBA" id="ARBA00022989"/>
    </source>
</evidence>
<comment type="similarity">
    <text evidence="2">Belongs to the DsbD family.</text>
</comment>
<dbReference type="Pfam" id="PF02683">
    <property type="entry name" value="DsbD_TM"/>
    <property type="match status" value="1"/>
</dbReference>
<keyword evidence="4 6" id="KW-1133">Transmembrane helix</keyword>
<evidence type="ECO:0000259" key="7">
    <source>
        <dbReference type="Pfam" id="PF02683"/>
    </source>
</evidence>
<reference evidence="8 9" key="1">
    <citation type="submission" date="2017-09" db="EMBL/GenBank/DDBJ databases">
        <title>Depth-based differentiation of microbial function through sediment-hosted aquifers and enrichment of novel symbionts in the deep terrestrial subsurface.</title>
        <authorList>
            <person name="Probst A.J."/>
            <person name="Ladd B."/>
            <person name="Jarett J.K."/>
            <person name="Geller-Mcgrath D.E."/>
            <person name="Sieber C.M."/>
            <person name="Emerson J.B."/>
            <person name="Anantharaman K."/>
            <person name="Thomas B.C."/>
            <person name="Malmstrom R."/>
            <person name="Stieglmeier M."/>
            <person name="Klingl A."/>
            <person name="Woyke T."/>
            <person name="Ryan C.M."/>
            <person name="Banfield J.F."/>
        </authorList>
    </citation>
    <scope>NUCLEOTIDE SEQUENCE [LARGE SCALE GENOMIC DNA]</scope>
    <source>
        <strain evidence="8">CG23_combo_of_CG06-09_8_20_14_all_48_7</strain>
    </source>
</reference>
<dbReference type="Proteomes" id="UP000230392">
    <property type="component" value="Unassembled WGS sequence"/>
</dbReference>
<feature type="transmembrane region" description="Helical" evidence="6">
    <location>
        <begin position="163"/>
        <end position="189"/>
    </location>
</feature>
<evidence type="ECO:0000256" key="3">
    <source>
        <dbReference type="ARBA" id="ARBA00022692"/>
    </source>
</evidence>
<dbReference type="AlphaFoldDB" id="A0A2G9YCX0"/>
<evidence type="ECO:0000313" key="9">
    <source>
        <dbReference type="Proteomes" id="UP000230392"/>
    </source>
</evidence>
<comment type="subcellular location">
    <subcellularLocation>
        <location evidence="1">Membrane</location>
        <topology evidence="1">Multi-pass membrane protein</topology>
    </subcellularLocation>
</comment>
<organism evidence="8 9">
    <name type="scientific">bacterium (Candidatus Ratteibacteria) CG23_combo_of_CG06-09_8_20_14_all_48_7</name>
    <dbReference type="NCBI Taxonomy" id="2014292"/>
    <lineage>
        <taxon>Bacteria</taxon>
        <taxon>Candidatus Ratteibacteria</taxon>
    </lineage>
</organism>
<dbReference type="GO" id="GO:0016020">
    <property type="term" value="C:membrane"/>
    <property type="evidence" value="ECO:0007669"/>
    <property type="project" value="UniProtKB-SubCell"/>
</dbReference>
<dbReference type="PANTHER" id="PTHR31272">
    <property type="entry name" value="CYTOCHROME C-TYPE BIOGENESIS PROTEIN HI_1454-RELATED"/>
    <property type="match status" value="1"/>
</dbReference>
<gene>
    <name evidence="8" type="ORF">COX46_02700</name>
</gene>
<keyword evidence="3 6" id="KW-0812">Transmembrane</keyword>
<feature type="transmembrane region" description="Helical" evidence="6">
    <location>
        <begin position="122"/>
        <end position="151"/>
    </location>
</feature>
<feature type="transmembrane region" description="Helical" evidence="6">
    <location>
        <begin position="6"/>
        <end position="26"/>
    </location>
</feature>
<feature type="transmembrane region" description="Helical" evidence="6">
    <location>
        <begin position="201"/>
        <end position="218"/>
    </location>
</feature>
<evidence type="ECO:0000256" key="1">
    <source>
        <dbReference type="ARBA" id="ARBA00004141"/>
    </source>
</evidence>
<keyword evidence="5 6" id="KW-0472">Membrane</keyword>
<dbReference type="PANTHER" id="PTHR31272:SF4">
    <property type="entry name" value="CYTOCHROME C-TYPE BIOGENESIS PROTEIN HI_1454-RELATED"/>
    <property type="match status" value="1"/>
</dbReference>
<dbReference type="InterPro" id="IPR051790">
    <property type="entry name" value="Cytochrome_c-biogenesis_DsbD"/>
</dbReference>
<proteinExistence type="inferred from homology"/>
<dbReference type="GO" id="GO:0017004">
    <property type="term" value="P:cytochrome complex assembly"/>
    <property type="evidence" value="ECO:0007669"/>
    <property type="project" value="InterPro"/>
</dbReference>
<feature type="transmembrane region" description="Helical" evidence="6">
    <location>
        <begin position="47"/>
        <end position="72"/>
    </location>
</feature>
<evidence type="ECO:0000256" key="2">
    <source>
        <dbReference type="ARBA" id="ARBA00006143"/>
    </source>
</evidence>
<feature type="domain" description="Cytochrome C biogenesis protein transmembrane" evidence="7">
    <location>
        <begin position="7"/>
        <end position="217"/>
    </location>
</feature>
<dbReference type="InterPro" id="IPR003834">
    <property type="entry name" value="Cyt_c_assmbl_TM_dom"/>
</dbReference>
<name>A0A2G9YCX0_9BACT</name>
<accession>A0A2G9YCX0</accession>
<feature type="transmembrane region" description="Helical" evidence="6">
    <location>
        <begin position="84"/>
        <end position="101"/>
    </location>
</feature>
<sequence length="225" mass="24523">METPSLGLAFLAGVGYFFSPCTLPLLPSYLVYLSGISIPDITGKKRVTVFLNAGCFLAGFLSLFILLGASATMAGNFLGQHLKFIQKIGGAVIIFLGLLLIRKPGFLYRLPQRHSGWSVKPAGLLGSFLVGLSFSAAWTGCSIPVLATILVTAAVSETVRQGILLLILFSAGMAIPFLFCAFLIDYLLVYIQKVQRHLHKIEIILGLFFIAFGIRLLFKSFPFHF</sequence>
<dbReference type="EMBL" id="PCRF01000130">
    <property type="protein sequence ID" value="PIP16361.1"/>
    <property type="molecule type" value="Genomic_DNA"/>
</dbReference>
<evidence type="ECO:0000313" key="8">
    <source>
        <dbReference type="EMBL" id="PIP16361.1"/>
    </source>
</evidence>
<evidence type="ECO:0000256" key="5">
    <source>
        <dbReference type="ARBA" id="ARBA00023136"/>
    </source>
</evidence>
<comment type="caution">
    <text evidence="8">The sequence shown here is derived from an EMBL/GenBank/DDBJ whole genome shotgun (WGS) entry which is preliminary data.</text>
</comment>
<evidence type="ECO:0000256" key="6">
    <source>
        <dbReference type="SAM" id="Phobius"/>
    </source>
</evidence>
<protein>
    <submittedName>
        <fullName evidence="8">Cytochrome C biogenesis protein</fullName>
    </submittedName>
</protein>